<reference evidence="8" key="1">
    <citation type="submission" date="2023-06" db="EMBL/GenBank/DDBJ databases">
        <title>Multi-omics analyses reveal the molecular pathogenesis toolkit of Lasiodiplodia hormozganensis, a cross-kingdom pathogen.</title>
        <authorList>
            <person name="Felix C."/>
            <person name="Meneses R."/>
            <person name="Goncalves M.F.M."/>
            <person name="Tilleman L."/>
            <person name="Duarte A.S."/>
            <person name="Jorrin-Novo J.V."/>
            <person name="Van De Peer Y."/>
            <person name="Deforce D."/>
            <person name="Van Nieuwerburgh F."/>
            <person name="Esteves A.C."/>
            <person name="Alves A."/>
        </authorList>
    </citation>
    <scope>NUCLEOTIDE SEQUENCE</scope>
    <source>
        <strain evidence="8">CBS 339.90</strain>
    </source>
</reference>
<feature type="transmembrane region" description="Helical" evidence="6">
    <location>
        <begin position="414"/>
        <end position="435"/>
    </location>
</feature>
<evidence type="ECO:0000256" key="3">
    <source>
        <dbReference type="ARBA" id="ARBA00022989"/>
    </source>
</evidence>
<dbReference type="InterPro" id="IPR036259">
    <property type="entry name" value="MFS_trans_sf"/>
</dbReference>
<keyword evidence="9" id="KW-1185">Reference proteome</keyword>
<dbReference type="Pfam" id="PF07690">
    <property type="entry name" value="MFS_1"/>
    <property type="match status" value="1"/>
</dbReference>
<comment type="caution">
    <text evidence="8">The sequence shown here is derived from an EMBL/GenBank/DDBJ whole genome shotgun (WGS) entry which is preliminary data.</text>
</comment>
<name>A0AA39YA24_9PEZI</name>
<accession>A0AA39YA24</accession>
<feature type="transmembrane region" description="Helical" evidence="6">
    <location>
        <begin position="335"/>
        <end position="356"/>
    </location>
</feature>
<feature type="transmembrane region" description="Helical" evidence="6">
    <location>
        <begin position="132"/>
        <end position="149"/>
    </location>
</feature>
<feature type="compositionally biased region" description="Low complexity" evidence="5">
    <location>
        <begin position="283"/>
        <end position="294"/>
    </location>
</feature>
<evidence type="ECO:0000256" key="6">
    <source>
        <dbReference type="SAM" id="Phobius"/>
    </source>
</evidence>
<evidence type="ECO:0000256" key="2">
    <source>
        <dbReference type="ARBA" id="ARBA00022692"/>
    </source>
</evidence>
<feature type="transmembrane region" description="Helical" evidence="6">
    <location>
        <begin position="101"/>
        <end position="120"/>
    </location>
</feature>
<feature type="domain" description="Major facilitator superfamily (MFS) profile" evidence="7">
    <location>
        <begin position="63"/>
        <end position="543"/>
    </location>
</feature>
<protein>
    <submittedName>
        <fullName evidence="8">Quinidine resistance protein 1</fullName>
    </submittedName>
</protein>
<keyword evidence="4 6" id="KW-0472">Membrane</keyword>
<feature type="transmembrane region" description="Helical" evidence="6">
    <location>
        <begin position="486"/>
        <end position="506"/>
    </location>
</feature>
<feature type="transmembrane region" description="Helical" evidence="6">
    <location>
        <begin position="220"/>
        <end position="241"/>
    </location>
</feature>
<feature type="region of interest" description="Disordered" evidence="5">
    <location>
        <begin position="279"/>
        <end position="298"/>
    </location>
</feature>
<keyword evidence="3 6" id="KW-1133">Transmembrane helix</keyword>
<comment type="subcellular location">
    <subcellularLocation>
        <location evidence="1">Membrane</location>
        <topology evidence="1">Multi-pass membrane protein</topology>
    </subcellularLocation>
</comment>
<evidence type="ECO:0000313" key="9">
    <source>
        <dbReference type="Proteomes" id="UP001175001"/>
    </source>
</evidence>
<evidence type="ECO:0000259" key="7">
    <source>
        <dbReference type="PROSITE" id="PS50850"/>
    </source>
</evidence>
<dbReference type="GO" id="GO:0005886">
    <property type="term" value="C:plasma membrane"/>
    <property type="evidence" value="ECO:0007669"/>
    <property type="project" value="TreeGrafter"/>
</dbReference>
<dbReference type="InterPro" id="IPR011701">
    <property type="entry name" value="MFS"/>
</dbReference>
<dbReference type="SUPFAM" id="SSF103473">
    <property type="entry name" value="MFS general substrate transporter"/>
    <property type="match status" value="1"/>
</dbReference>
<dbReference type="GO" id="GO:0022857">
    <property type="term" value="F:transmembrane transporter activity"/>
    <property type="evidence" value="ECO:0007669"/>
    <property type="project" value="InterPro"/>
</dbReference>
<dbReference type="Proteomes" id="UP001175001">
    <property type="component" value="Unassembled WGS sequence"/>
</dbReference>
<gene>
    <name evidence="8" type="primary">QDR1_2</name>
    <name evidence="8" type="ORF">DIS24_g7412</name>
</gene>
<sequence length="557" mass="60029">MAENTEWKDKTRGEHIEVFEEAAVLAAGDTVLVDKEGHVRKLPVPSSSLNDPLNFSYWKKAGVILSCCWFAFMSLAVVGSLGPIILVFINLYAPEGYSTNTIMLIATLPSFFTGVGNYLILPFALAYGRRPAFLLAAVALVASCIGAAASRDFIGHLVARIFQGLTSGATESLLPLMMAEVTYVHQRGKVFGLYWSLQSIISNSLTLASSYEVAALSWRWYYGIMTIAGGVGLVLAILFAFETRFHRPPTFADGQVIITDDFGNTRLMTDDEYREYSAAYGTSSSPSSSSSSPSDTQPKTYAQLLHPWPGRAPNAARVVATSFVEMAKCCTAPGIIYATLVPSVTTGCMIAMSLSYSAVLTEHYGQSAASVGLINIASIPASFAALFVAGYVGDRLAVAMARRYNGGVHQPEHRLLPFAFGGVVGAAGLLVYAFYADGRPGGGESGDGGWVVVYVAWGLYLFAFVLSLISSTTFAAEVWPKAPGPALVVVVGTKNIISFAISYALTPMLERYGYRTSYGILSAIHMAFFLAGIPVYYLNPKWRRWRAERDALKVTLG</sequence>
<feature type="transmembrane region" description="Helical" evidence="6">
    <location>
        <begin position="368"/>
        <end position="393"/>
    </location>
</feature>
<keyword evidence="2 6" id="KW-0812">Transmembrane</keyword>
<dbReference type="PANTHER" id="PTHR23502">
    <property type="entry name" value="MAJOR FACILITATOR SUPERFAMILY"/>
    <property type="match status" value="1"/>
</dbReference>
<dbReference type="PANTHER" id="PTHR23502:SF139">
    <property type="entry name" value="MAJOR FACILITATOR SUPERFAMILY (MFS) PROFILE DOMAIN-CONTAINING PROTEIN-RELATED"/>
    <property type="match status" value="1"/>
</dbReference>
<dbReference type="EMBL" id="JAUJDW010000044">
    <property type="protein sequence ID" value="KAK0647741.1"/>
    <property type="molecule type" value="Genomic_DNA"/>
</dbReference>
<organism evidence="8 9">
    <name type="scientific">Lasiodiplodia hormozganensis</name>
    <dbReference type="NCBI Taxonomy" id="869390"/>
    <lineage>
        <taxon>Eukaryota</taxon>
        <taxon>Fungi</taxon>
        <taxon>Dikarya</taxon>
        <taxon>Ascomycota</taxon>
        <taxon>Pezizomycotina</taxon>
        <taxon>Dothideomycetes</taxon>
        <taxon>Dothideomycetes incertae sedis</taxon>
        <taxon>Botryosphaeriales</taxon>
        <taxon>Botryosphaeriaceae</taxon>
        <taxon>Lasiodiplodia</taxon>
    </lineage>
</organism>
<feature type="transmembrane region" description="Helical" evidence="6">
    <location>
        <begin position="455"/>
        <end position="479"/>
    </location>
</feature>
<proteinExistence type="predicted"/>
<dbReference type="AlphaFoldDB" id="A0AA39YA24"/>
<dbReference type="PROSITE" id="PS50850">
    <property type="entry name" value="MFS"/>
    <property type="match status" value="1"/>
</dbReference>
<dbReference type="InterPro" id="IPR020846">
    <property type="entry name" value="MFS_dom"/>
</dbReference>
<feature type="transmembrane region" description="Helical" evidence="6">
    <location>
        <begin position="63"/>
        <end position="89"/>
    </location>
</feature>
<evidence type="ECO:0000313" key="8">
    <source>
        <dbReference type="EMBL" id="KAK0647741.1"/>
    </source>
</evidence>
<evidence type="ECO:0000256" key="1">
    <source>
        <dbReference type="ARBA" id="ARBA00004141"/>
    </source>
</evidence>
<evidence type="ECO:0000256" key="5">
    <source>
        <dbReference type="SAM" id="MobiDB-lite"/>
    </source>
</evidence>
<dbReference type="Gene3D" id="1.20.1250.20">
    <property type="entry name" value="MFS general substrate transporter like domains"/>
    <property type="match status" value="1"/>
</dbReference>
<evidence type="ECO:0000256" key="4">
    <source>
        <dbReference type="ARBA" id="ARBA00023136"/>
    </source>
</evidence>
<feature type="transmembrane region" description="Helical" evidence="6">
    <location>
        <begin position="518"/>
        <end position="539"/>
    </location>
</feature>